<dbReference type="EMBL" id="CP033972">
    <property type="protein sequence ID" value="AZG48773.1"/>
    <property type="molecule type" value="Genomic_DNA"/>
</dbReference>
<dbReference type="InterPro" id="IPR044857">
    <property type="entry name" value="T7SS_EccB_R1"/>
</dbReference>
<evidence type="ECO:0000256" key="2">
    <source>
        <dbReference type="ARBA" id="ARBA00008149"/>
    </source>
</evidence>
<dbReference type="InterPro" id="IPR042485">
    <property type="entry name" value="T7SS_EccB_R3"/>
</dbReference>
<dbReference type="AlphaFoldDB" id="A0A3G8JV33"/>
<dbReference type="EC" id="3.6.-.-" evidence="12"/>
<feature type="transmembrane region" description="Helical" evidence="11">
    <location>
        <begin position="41"/>
        <end position="64"/>
    </location>
</feature>
<evidence type="ECO:0000256" key="7">
    <source>
        <dbReference type="ARBA" id="ARBA00022840"/>
    </source>
</evidence>
<protein>
    <submittedName>
        <fullName evidence="12">ESX-3 secretion system ATPase EccB3</fullName>
        <ecNumber evidence="12">3.6.-.-</ecNumber>
    </submittedName>
</protein>
<keyword evidence="8 11" id="KW-1133">Transmembrane helix</keyword>
<evidence type="ECO:0000313" key="12">
    <source>
        <dbReference type="EMBL" id="AZG48773.1"/>
    </source>
</evidence>
<evidence type="ECO:0000256" key="10">
    <source>
        <dbReference type="SAM" id="MobiDB-lite"/>
    </source>
</evidence>
<keyword evidence="4 11" id="KW-0812">Transmembrane</keyword>
<dbReference type="OrthoDB" id="3847604at2"/>
<feature type="region of interest" description="Disordered" evidence="10">
    <location>
        <begin position="319"/>
        <end position="339"/>
    </location>
</feature>
<evidence type="ECO:0000256" key="4">
    <source>
        <dbReference type="ARBA" id="ARBA00022692"/>
    </source>
</evidence>
<evidence type="ECO:0000256" key="11">
    <source>
        <dbReference type="SAM" id="Phobius"/>
    </source>
</evidence>
<evidence type="ECO:0000256" key="8">
    <source>
        <dbReference type="ARBA" id="ARBA00022989"/>
    </source>
</evidence>
<dbReference type="Pfam" id="PF05108">
    <property type="entry name" value="T7SS_ESX1_EccB"/>
    <property type="match status" value="1"/>
</dbReference>
<evidence type="ECO:0000313" key="13">
    <source>
        <dbReference type="Proteomes" id="UP000271469"/>
    </source>
</evidence>
<keyword evidence="13" id="KW-1185">Reference proteome</keyword>
<keyword evidence="7" id="KW-0067">ATP-binding</keyword>
<dbReference type="GO" id="GO:0016787">
    <property type="term" value="F:hydrolase activity"/>
    <property type="evidence" value="ECO:0007669"/>
    <property type="project" value="UniProtKB-KW"/>
</dbReference>
<dbReference type="PANTHER" id="PTHR40765:SF2">
    <property type="entry name" value="ESX-2 SECRETION SYSTEM ATPASE ECCB2"/>
    <property type="match status" value="1"/>
</dbReference>
<dbReference type="GO" id="GO:0005524">
    <property type="term" value="F:ATP binding"/>
    <property type="evidence" value="ECO:0007669"/>
    <property type="project" value="UniProtKB-KW"/>
</dbReference>
<dbReference type="KEGG" id="gom:D7316_05394"/>
<gene>
    <name evidence="12" type="primary">eccB3</name>
    <name evidence="12" type="ORF">D7316_05394</name>
</gene>
<dbReference type="RefSeq" id="WP_124710928.1">
    <property type="nucleotide sequence ID" value="NZ_CP033972.1"/>
</dbReference>
<proteinExistence type="inferred from homology"/>
<comment type="subcellular location">
    <subcellularLocation>
        <location evidence="1">Cell membrane</location>
        <topology evidence="1">Single-pass membrane protein</topology>
    </subcellularLocation>
</comment>
<accession>A0A3G8JV33</accession>
<evidence type="ECO:0000256" key="1">
    <source>
        <dbReference type="ARBA" id="ARBA00004162"/>
    </source>
</evidence>
<dbReference type="Gene3D" id="2.40.50.910">
    <property type="entry name" value="Type VII secretion system EccB, repeat 3 domain"/>
    <property type="match status" value="1"/>
</dbReference>
<comment type="similarity">
    <text evidence="2">Belongs to the EccB family.</text>
</comment>
<evidence type="ECO:0000256" key="3">
    <source>
        <dbReference type="ARBA" id="ARBA00022475"/>
    </source>
</evidence>
<reference evidence="12 13" key="1">
    <citation type="submission" date="2018-11" db="EMBL/GenBank/DDBJ databases">
        <title>Gordonia insulae sp. nov., isolated from an island soil.</title>
        <authorList>
            <person name="Kim Y.S."/>
            <person name="Kim S.B."/>
        </authorList>
    </citation>
    <scope>NUCLEOTIDE SEQUENCE [LARGE SCALE GENOMIC DNA]</scope>
    <source>
        <strain evidence="12 13">MMS17-SY073</strain>
    </source>
</reference>
<dbReference type="InterPro" id="IPR007795">
    <property type="entry name" value="T7SS_EccB"/>
</dbReference>
<organism evidence="12 13">
    <name type="scientific">Gordonia insulae</name>
    <dbReference type="NCBI Taxonomy" id="2420509"/>
    <lineage>
        <taxon>Bacteria</taxon>
        <taxon>Bacillati</taxon>
        <taxon>Actinomycetota</taxon>
        <taxon>Actinomycetes</taxon>
        <taxon>Mycobacteriales</taxon>
        <taxon>Gordoniaceae</taxon>
        <taxon>Gordonia</taxon>
    </lineage>
</organism>
<dbReference type="GO" id="GO:0005576">
    <property type="term" value="C:extracellular region"/>
    <property type="evidence" value="ECO:0007669"/>
    <property type="project" value="TreeGrafter"/>
</dbReference>
<dbReference type="GO" id="GO:0005886">
    <property type="term" value="C:plasma membrane"/>
    <property type="evidence" value="ECO:0007669"/>
    <property type="project" value="UniProtKB-SubCell"/>
</dbReference>
<keyword evidence="6 12" id="KW-0378">Hydrolase</keyword>
<name>A0A3G8JV33_9ACTN</name>
<dbReference type="PANTHER" id="PTHR40765">
    <property type="entry name" value="ESX-2 SECRETION SYSTEM ATPASE ECCB2"/>
    <property type="match status" value="1"/>
</dbReference>
<evidence type="ECO:0000256" key="5">
    <source>
        <dbReference type="ARBA" id="ARBA00022741"/>
    </source>
</evidence>
<keyword evidence="3" id="KW-1003">Cell membrane</keyword>
<dbReference type="Gene3D" id="3.30.2390.20">
    <property type="entry name" value="Type VII secretion system EccB, repeat 1 domain"/>
    <property type="match status" value="1"/>
</dbReference>
<evidence type="ECO:0000256" key="9">
    <source>
        <dbReference type="ARBA" id="ARBA00023136"/>
    </source>
</evidence>
<keyword evidence="9 11" id="KW-0472">Membrane</keyword>
<keyword evidence="5" id="KW-0547">Nucleotide-binding</keyword>
<evidence type="ECO:0000256" key="6">
    <source>
        <dbReference type="ARBA" id="ARBA00022801"/>
    </source>
</evidence>
<sequence length="497" mass="51171">MARQLTTKAQVNGYRFLLRRLEHALVRRDVRMLHDPMRSQLQALLVGTVLGLLVLGGCGVWGLVRPQGSVGDAKIVVSKNGGGNYVLVDGTLHPVLNLASARLITGSSESPKSVSDGKLTSYPRGPLLGIPGAPAALPSSAHGGGSDWTVCDSATVSPDVSGETIALSVIGDRPRLGDAIGVAGADDGVLVTNGGKTFLVYTVERDGAPVAVRAEVDTDSVPVMRALRLEGATPREISAGLLNTFPEVDRLTVGQIDGVGRPGALAGDGVLVGSVVKSVGINDQTSYYVVLRDGVQQISEATAEILRLADRDGTAPVPTVAPGEVAANPTSTPLPVGEFPRRAPNLVDVGTAGTLCQAWSRGADDPAATTRFLVGRSLPLGDGAEPVRVTSADGSGPGVDQVYLRPGTGEYIQVTGSEPDSIRAESRYYVSDLGVRFGVADAGTGQVLGLGDSPVKAPWSVISLLTPGPTLSRTAALVSHDGIASDDDGRVISPPEN</sequence>
<dbReference type="Proteomes" id="UP000271469">
    <property type="component" value="Chromosome"/>
</dbReference>
<dbReference type="NCBIfam" id="TIGR03919">
    <property type="entry name" value="T7SS_EccB"/>
    <property type="match status" value="1"/>
</dbReference>